<name>A0A8T0LGP4_9STRA</name>
<organism evidence="1 2">
    <name type="scientific">Phytophthora kernoviae</name>
    <dbReference type="NCBI Taxonomy" id="325452"/>
    <lineage>
        <taxon>Eukaryota</taxon>
        <taxon>Sar</taxon>
        <taxon>Stramenopiles</taxon>
        <taxon>Oomycota</taxon>
        <taxon>Peronosporomycetes</taxon>
        <taxon>Peronosporales</taxon>
        <taxon>Peronosporaceae</taxon>
        <taxon>Phytophthora</taxon>
    </lineage>
</organism>
<sequence>MGPFGLLQGKCDHRLVWYAHSVMEVKVAQIWTVLTKRKRYTHSKVGSTLGRELLNDLKIKVDPVRTVPLAAGNGTPVDSFTWDSVIVKDGQEIVFTEEQQRERYRKYVERNIGAVLKEKRLYVKGVEKSENILSVEVPGRGIDLVGRTDLLILSDIVKENPRNLQYLPEVKMLIEVKRNIKSSCDFQALSELIALDLLVDDPVVALLTDLRGDWVFFWVSGKENNATRIHKAIIKNPDEAFQVIRTLLEQPSTADTEIEFPCFQNPVKRRKLSQVMPLIGEGGESGKIHECIERYYDIA</sequence>
<feature type="non-terminal residue" evidence="1">
    <location>
        <position position="1"/>
    </location>
</feature>
<evidence type="ECO:0000313" key="1">
    <source>
        <dbReference type="EMBL" id="KAG2502319.1"/>
    </source>
</evidence>
<reference evidence="1" key="1">
    <citation type="journal article" date="2015" name="Genom Data">
        <title>Genome sequences of six Phytophthora species associated with forests in New Zealand.</title>
        <authorList>
            <person name="Studholme D.J."/>
            <person name="McDougal R.L."/>
            <person name="Sambles C."/>
            <person name="Hansen E."/>
            <person name="Hardy G."/>
            <person name="Grant M."/>
            <person name="Ganley R.J."/>
            <person name="Williams N.M."/>
        </authorList>
    </citation>
    <scope>NUCLEOTIDE SEQUENCE</scope>
    <source>
        <strain evidence="1">NZFS 2646</strain>
    </source>
</reference>
<protein>
    <recommendedName>
        <fullName evidence="3">Crinkler effector protein N-terminal domain-containing protein</fullName>
    </recommendedName>
</protein>
<dbReference type="AlphaFoldDB" id="A0A8T0LGP4"/>
<proteinExistence type="predicted"/>
<evidence type="ECO:0000313" key="2">
    <source>
        <dbReference type="Proteomes" id="UP000785171"/>
    </source>
</evidence>
<accession>A0A8T0LGP4</accession>
<dbReference type="Proteomes" id="UP000785171">
    <property type="component" value="Unassembled WGS sequence"/>
</dbReference>
<gene>
    <name evidence="1" type="ORF">JM16_009841</name>
</gene>
<evidence type="ECO:0008006" key="3">
    <source>
        <dbReference type="Google" id="ProtNLM"/>
    </source>
</evidence>
<reference evidence="1" key="2">
    <citation type="submission" date="2020-06" db="EMBL/GenBank/DDBJ databases">
        <authorList>
            <person name="Studholme D.J."/>
        </authorList>
    </citation>
    <scope>NUCLEOTIDE SEQUENCE</scope>
    <source>
        <strain evidence="1">NZFS 2646</strain>
    </source>
</reference>
<dbReference type="EMBL" id="JPWV03001504">
    <property type="protein sequence ID" value="KAG2502319.1"/>
    <property type="molecule type" value="Genomic_DNA"/>
</dbReference>
<comment type="caution">
    <text evidence="1">The sequence shown here is derived from an EMBL/GenBank/DDBJ whole genome shotgun (WGS) entry which is preliminary data.</text>
</comment>